<dbReference type="PATRIC" id="fig|408015.6.peg.633"/>
<dbReference type="AlphaFoldDB" id="A0A0F7FRA2"/>
<dbReference type="InterPro" id="IPR012938">
    <property type="entry name" value="Glc/Sorbosone_DH"/>
</dbReference>
<dbReference type="InterPro" id="IPR011042">
    <property type="entry name" value="6-blade_b-propeller_TolB-like"/>
</dbReference>
<dbReference type="SUPFAM" id="SSF50952">
    <property type="entry name" value="Soluble quinoprotein glucose dehydrogenase"/>
    <property type="match status" value="1"/>
</dbReference>
<dbReference type="EMBL" id="CP009922">
    <property type="protein sequence ID" value="AKG41988.1"/>
    <property type="molecule type" value="Genomic_DNA"/>
</dbReference>
<name>A0A0F7FRA2_9ACTN</name>
<dbReference type="RefSeq" id="WP_046722872.1">
    <property type="nucleotide sequence ID" value="NZ_JBHJWI010000005.1"/>
</dbReference>
<evidence type="ECO:0000256" key="1">
    <source>
        <dbReference type="SAM" id="MobiDB-lite"/>
    </source>
</evidence>
<feature type="region of interest" description="Disordered" evidence="1">
    <location>
        <begin position="28"/>
        <end position="63"/>
    </location>
</feature>
<evidence type="ECO:0000259" key="3">
    <source>
        <dbReference type="Pfam" id="PF07995"/>
    </source>
</evidence>
<keyword evidence="2" id="KW-0732">Signal</keyword>
<feature type="domain" description="Glucose/Sorbosone dehydrogenase" evidence="3">
    <location>
        <begin position="74"/>
        <end position="364"/>
    </location>
</feature>
<dbReference type="PANTHER" id="PTHR19328">
    <property type="entry name" value="HEDGEHOG-INTERACTING PROTEIN"/>
    <property type="match status" value="1"/>
</dbReference>
<dbReference type="PANTHER" id="PTHR19328:SF13">
    <property type="entry name" value="HIPL1 PROTEIN"/>
    <property type="match status" value="1"/>
</dbReference>
<dbReference type="KEGG" id="sxi:SXIM_06040"/>
<dbReference type="PROSITE" id="PS51257">
    <property type="entry name" value="PROKAR_LIPOPROTEIN"/>
    <property type="match status" value="1"/>
</dbReference>
<keyword evidence="5" id="KW-1185">Reference proteome</keyword>
<gene>
    <name evidence="4" type="ORF">SXIM_06040</name>
</gene>
<dbReference type="Pfam" id="PF07995">
    <property type="entry name" value="GSDH"/>
    <property type="match status" value="1"/>
</dbReference>
<reference evidence="4" key="1">
    <citation type="submission" date="2019-08" db="EMBL/GenBank/DDBJ databases">
        <title>Complete genome sequence of a mangrove-derived Streptomyces xiamenensis.</title>
        <authorList>
            <person name="Xu J."/>
        </authorList>
    </citation>
    <scope>NUCLEOTIDE SEQUENCE</scope>
    <source>
        <strain evidence="4">318</strain>
    </source>
</reference>
<evidence type="ECO:0000313" key="4">
    <source>
        <dbReference type="EMBL" id="AKG41988.1"/>
    </source>
</evidence>
<dbReference type="Proteomes" id="UP000034034">
    <property type="component" value="Chromosome"/>
</dbReference>
<proteinExistence type="predicted"/>
<organism evidence="4 5">
    <name type="scientific">Streptomyces xiamenensis</name>
    <dbReference type="NCBI Taxonomy" id="408015"/>
    <lineage>
        <taxon>Bacteria</taxon>
        <taxon>Bacillati</taxon>
        <taxon>Actinomycetota</taxon>
        <taxon>Actinomycetes</taxon>
        <taxon>Kitasatosporales</taxon>
        <taxon>Streptomycetaceae</taxon>
        <taxon>Streptomyces</taxon>
    </lineage>
</organism>
<sequence length="374" mass="39156">MRAHRARTTVVTAVAALTVSLLTAGGACATETRDETPDEAPTTSAPATGPGQATPPGAFSEPAGLEELSAGWSMPWGADWLPDGSALYTERDTHRVVHLAPDGTRTVIGTVPDVVHGGEGGLLGLAVSPGFATDRTLYVFHTAAGDNRIARLTWDGDTLGGYETILTGIAKASIHNGGRLAFGPDGHLYATTGDAAVPRLAQDPAALEGKILRITTDGDPAPGNPFGTPVYSLGHRNAQGLAWDDEGRLWSSELGQNTWDELNLIEPGANYGWPECEGVCGREGFTDPKETWSTAEASPSGLAYADGSLYMAALRGQRLWRIPVEGTDTGTPQAYYQGEVGRQRTVLSTPSGDALWLSTSNGPGGDAVHRVTLQ</sequence>
<dbReference type="Gene3D" id="2.120.10.30">
    <property type="entry name" value="TolB, C-terminal domain"/>
    <property type="match status" value="1"/>
</dbReference>
<dbReference type="InterPro" id="IPR011041">
    <property type="entry name" value="Quinoprot_gluc/sorb_DH_b-prop"/>
</dbReference>
<evidence type="ECO:0000256" key="2">
    <source>
        <dbReference type="SAM" id="SignalP"/>
    </source>
</evidence>
<evidence type="ECO:0000313" key="5">
    <source>
        <dbReference type="Proteomes" id="UP000034034"/>
    </source>
</evidence>
<protein>
    <submittedName>
        <fullName evidence="4">Glucose/sorbosone dehydrogenase-like protein</fullName>
    </submittedName>
</protein>
<feature type="chain" id="PRO_5002515350" evidence="2">
    <location>
        <begin position="30"/>
        <end position="374"/>
    </location>
</feature>
<accession>A0A0F7FRA2</accession>
<dbReference type="STRING" id="408015.SXIM_06040"/>
<dbReference type="HOGENOM" id="CLU_012253_0_0_11"/>
<feature type="signal peptide" evidence="2">
    <location>
        <begin position="1"/>
        <end position="29"/>
    </location>
</feature>
<feature type="compositionally biased region" description="Low complexity" evidence="1">
    <location>
        <begin position="40"/>
        <end position="58"/>
    </location>
</feature>